<dbReference type="GO" id="GO:0005886">
    <property type="term" value="C:plasma membrane"/>
    <property type="evidence" value="ECO:0007669"/>
    <property type="project" value="UniProtKB-SubCell"/>
</dbReference>
<evidence type="ECO:0000256" key="10">
    <source>
        <dbReference type="SAM" id="Phobius"/>
    </source>
</evidence>
<feature type="repeat" description="ANK" evidence="8">
    <location>
        <begin position="240"/>
        <end position="272"/>
    </location>
</feature>
<accession>A0ABD1LTW8</accession>
<feature type="domain" description="PGG" evidence="11">
    <location>
        <begin position="397"/>
        <end position="508"/>
    </location>
</feature>
<evidence type="ECO:0000256" key="6">
    <source>
        <dbReference type="ARBA" id="ARBA00023043"/>
    </source>
</evidence>
<evidence type="ECO:0000256" key="8">
    <source>
        <dbReference type="PROSITE-ProRule" id="PRU00023"/>
    </source>
</evidence>
<feature type="region of interest" description="Disordered" evidence="9">
    <location>
        <begin position="555"/>
        <end position="577"/>
    </location>
</feature>
<dbReference type="AlphaFoldDB" id="A0ABD1LTW8"/>
<evidence type="ECO:0000313" key="12">
    <source>
        <dbReference type="EMBL" id="KAL2326971.1"/>
    </source>
</evidence>
<comment type="caution">
    <text evidence="12">The sequence shown here is derived from an EMBL/GenBank/DDBJ whole genome shotgun (WGS) entry which is preliminary data.</text>
</comment>
<dbReference type="Pfam" id="PF12796">
    <property type="entry name" value="Ank_2"/>
    <property type="match status" value="2"/>
</dbReference>
<feature type="transmembrane region" description="Helical" evidence="10">
    <location>
        <begin position="516"/>
        <end position="539"/>
    </location>
</feature>
<dbReference type="PROSITE" id="PS50088">
    <property type="entry name" value="ANK_REPEAT"/>
    <property type="match status" value="2"/>
</dbReference>
<proteinExistence type="predicted"/>
<dbReference type="Pfam" id="PF00023">
    <property type="entry name" value="Ank"/>
    <property type="match status" value="1"/>
</dbReference>
<dbReference type="Proteomes" id="UP001603857">
    <property type="component" value="Unassembled WGS sequence"/>
</dbReference>
<dbReference type="Gene3D" id="1.25.40.20">
    <property type="entry name" value="Ankyrin repeat-containing domain"/>
    <property type="match status" value="2"/>
</dbReference>
<keyword evidence="3 10" id="KW-0812">Transmembrane</keyword>
<protein>
    <recommendedName>
        <fullName evidence="11">PGG domain-containing protein</fullName>
    </recommendedName>
</protein>
<evidence type="ECO:0000259" key="11">
    <source>
        <dbReference type="Pfam" id="PF13962"/>
    </source>
</evidence>
<evidence type="ECO:0000256" key="4">
    <source>
        <dbReference type="ARBA" id="ARBA00022737"/>
    </source>
</evidence>
<dbReference type="InterPro" id="IPR002110">
    <property type="entry name" value="Ankyrin_rpt"/>
</dbReference>
<evidence type="ECO:0000256" key="9">
    <source>
        <dbReference type="SAM" id="MobiDB-lite"/>
    </source>
</evidence>
<feature type="repeat" description="ANK" evidence="8">
    <location>
        <begin position="274"/>
        <end position="297"/>
    </location>
</feature>
<evidence type="ECO:0000256" key="3">
    <source>
        <dbReference type="ARBA" id="ARBA00022692"/>
    </source>
</evidence>
<keyword evidence="6 8" id="KW-0040">ANK repeat</keyword>
<keyword evidence="4" id="KW-0677">Repeat</keyword>
<feature type="compositionally biased region" description="Basic and acidic residues" evidence="9">
    <location>
        <begin position="566"/>
        <end position="577"/>
    </location>
</feature>
<evidence type="ECO:0000256" key="7">
    <source>
        <dbReference type="ARBA" id="ARBA00023136"/>
    </source>
</evidence>
<keyword evidence="7 10" id="KW-0472">Membrane</keyword>
<dbReference type="InterPro" id="IPR026961">
    <property type="entry name" value="PGG_dom"/>
</dbReference>
<comment type="subcellular location">
    <subcellularLocation>
        <location evidence="2">Cell membrane</location>
        <topology evidence="2">Peripheral membrane protein</topology>
        <orientation evidence="2">Cytoplasmic side</orientation>
    </subcellularLocation>
    <subcellularLocation>
        <location evidence="1">Membrane</location>
        <topology evidence="1">Multi-pass membrane protein</topology>
    </subcellularLocation>
</comment>
<gene>
    <name evidence="12" type="ORF">Fmac_020398</name>
</gene>
<dbReference type="PROSITE" id="PS50297">
    <property type="entry name" value="ANK_REP_REGION"/>
    <property type="match status" value="1"/>
</dbReference>
<dbReference type="Pfam" id="PF13962">
    <property type="entry name" value="PGG"/>
    <property type="match status" value="1"/>
</dbReference>
<dbReference type="SUPFAM" id="SSF48403">
    <property type="entry name" value="Ankyrin repeat"/>
    <property type="match status" value="1"/>
</dbReference>
<evidence type="ECO:0000256" key="2">
    <source>
        <dbReference type="ARBA" id="ARBA00004413"/>
    </source>
</evidence>
<evidence type="ECO:0000256" key="5">
    <source>
        <dbReference type="ARBA" id="ARBA00022989"/>
    </source>
</evidence>
<dbReference type="PANTHER" id="PTHR24186:SF46">
    <property type="entry name" value="PROTEIN ACCELERATED CELL DEATH 6-LIKE"/>
    <property type="match status" value="1"/>
</dbReference>
<feature type="transmembrane region" description="Helical" evidence="10">
    <location>
        <begin position="448"/>
        <end position="473"/>
    </location>
</feature>
<sequence length="577" mass="64664">MDPRHLEIPIDANDAGWKQRCCDKIRELKNAQFPGADAASQQLGLMHQELVMHRNVMISELYKAVENGNVDSFVHVLRQVWEQRELPLRDIFDETVTRDSLLHVAAYDMGRERIAELICDEFPGLLTGRNIRGDTALHVAVRLKNFTMIDLILSKYAIEKAKHYGMKDITREENENGDTPLHEAVKNLIRNIQLKKPELVYLKDEDGNSSLHYAAYIGYVEGCRMIIEKLDNTTLEWNKKGCRPIHLACKRGDVGMVKEFLEHEWSINSPVNQKGQNILHVAAKNGKSDLVKYLLKHPKMDKFTLNQKDNDGNTPLHLASKNLFPYVMLLISTDTRVNVNLLNNNSLTAGDAILVSKSQCEYRKSIARQVLKPGGVPFNANRMTLHYEQQEINNLRLKYTIKTYLVVAALMLTVTFAAAFTVPGGVYSSDDLNPRNRGRAVMADNPTYIAFTVFNTIGMYGSVKAVACLLEAVIVEQDLAERATYVASCCLIIAVLSVSLAFMTATSVVLGNNSTLVVVVVIIGLYYTAPNTMAIYLALFRPTKGHARMIEFAKKPKGSSSQKAKKNTDHKLEAHAS</sequence>
<name>A0ABD1LTW8_9FABA</name>
<evidence type="ECO:0000256" key="1">
    <source>
        <dbReference type="ARBA" id="ARBA00004141"/>
    </source>
</evidence>
<dbReference type="InterPro" id="IPR036770">
    <property type="entry name" value="Ankyrin_rpt-contain_sf"/>
</dbReference>
<reference evidence="12 13" key="1">
    <citation type="submission" date="2024-08" db="EMBL/GenBank/DDBJ databases">
        <title>Insights into the chromosomal genome structure of Flemingia macrophylla.</title>
        <authorList>
            <person name="Ding Y."/>
            <person name="Zhao Y."/>
            <person name="Bi W."/>
            <person name="Wu M."/>
            <person name="Zhao G."/>
            <person name="Gong Y."/>
            <person name="Li W."/>
            <person name="Zhang P."/>
        </authorList>
    </citation>
    <scope>NUCLEOTIDE SEQUENCE [LARGE SCALE GENOMIC DNA]</scope>
    <source>
        <strain evidence="12">DYQJB</strain>
        <tissue evidence="12">Leaf</tissue>
    </source>
</reference>
<dbReference type="EMBL" id="JBGMDY010000007">
    <property type="protein sequence ID" value="KAL2326971.1"/>
    <property type="molecule type" value="Genomic_DNA"/>
</dbReference>
<evidence type="ECO:0000313" key="13">
    <source>
        <dbReference type="Proteomes" id="UP001603857"/>
    </source>
</evidence>
<dbReference type="PANTHER" id="PTHR24186">
    <property type="entry name" value="PROTEIN PHOSPHATASE 1 REGULATORY SUBUNIT"/>
    <property type="match status" value="1"/>
</dbReference>
<feature type="transmembrane region" description="Helical" evidence="10">
    <location>
        <begin position="404"/>
        <end position="428"/>
    </location>
</feature>
<keyword evidence="5 10" id="KW-1133">Transmembrane helix</keyword>
<dbReference type="SMART" id="SM00248">
    <property type="entry name" value="ANK"/>
    <property type="match status" value="7"/>
</dbReference>
<keyword evidence="13" id="KW-1185">Reference proteome</keyword>
<organism evidence="12 13">
    <name type="scientific">Flemingia macrophylla</name>
    <dbReference type="NCBI Taxonomy" id="520843"/>
    <lineage>
        <taxon>Eukaryota</taxon>
        <taxon>Viridiplantae</taxon>
        <taxon>Streptophyta</taxon>
        <taxon>Embryophyta</taxon>
        <taxon>Tracheophyta</taxon>
        <taxon>Spermatophyta</taxon>
        <taxon>Magnoliopsida</taxon>
        <taxon>eudicotyledons</taxon>
        <taxon>Gunneridae</taxon>
        <taxon>Pentapetalae</taxon>
        <taxon>rosids</taxon>
        <taxon>fabids</taxon>
        <taxon>Fabales</taxon>
        <taxon>Fabaceae</taxon>
        <taxon>Papilionoideae</taxon>
        <taxon>50 kb inversion clade</taxon>
        <taxon>NPAAA clade</taxon>
        <taxon>indigoferoid/millettioid clade</taxon>
        <taxon>Phaseoleae</taxon>
        <taxon>Flemingia</taxon>
    </lineage>
</organism>
<feature type="transmembrane region" description="Helical" evidence="10">
    <location>
        <begin position="485"/>
        <end position="510"/>
    </location>
</feature>